<proteinExistence type="predicted"/>
<keyword evidence="2" id="KW-0812">Transmembrane</keyword>
<accession>A0A090KVF2</accession>
<evidence type="ECO:0000313" key="5">
    <source>
        <dbReference type="WBParaSite" id="SRAE_X000158900.1"/>
    </source>
</evidence>
<dbReference type="AlphaFoldDB" id="A0A090KVF2"/>
<gene>
    <name evidence="3 5 6" type="ORF">SRAE_X000158900</name>
</gene>
<sequence length="797" mass="91256">MTKKTAENLDQIVENNITNTICEQGMDDSSMKSKPSSCEEEIDNSSMNDKSTSCDKEIDNSLINDKSTTCKDDLNDSPLNNKPTSCEKEIDDSSMNSKSTTCKDDLNDSPLNNKPTSCEEGIDDSSINSKSTSCEHDLNDSSIKSKTTFCEKEIDDSSMNTESISCEQELNVSLLNDKSTSCEEGIDDSLINSKSTTCEHYLNDSSIKSKTTSCEKEIDDSSMNTESISCEQELNVSLLNDKSTFCEERIDDSSINSKSTSCEHDLNDSSIKSKTTSCEKEIDDSSMNTESISCEQELDVSLLNDKSTSCEEKIDDSLINSKSTTCEHDLNDSSIKSKTTSCEQELDDSSMKCNDEFLEQNVLITEDKKIDDKLTIISPNSNGLETKENPINEEVTENDLDMRSINTISLSYHHLKKKRISLFSFYNSLLTNILTMEFKYDTIVDDFVLSSETLVTIYNELKKMENKERFIVAERMIYLSIKYILPRNNDEFDKSKFYLNNEEIIIDIIKTQMNFSLRKTFFSFVYLITSDISLNAINKTDDLILSNLLAENIYLRYFASSPEQLLEEEISIIDDFEFRMFILTLHERICGEFSNTTLPLKKDTVSGFLSFFGSTMGVLSVCIFMNITNVRRDKENIQTEIKYISSVLENLIPQFLYLIESESFENIISKTNLIESVEEMSQMLSILFVDKRELLSSEIFNNGLINIYFAVAFIILKLGYHAIKWKPYYEKFFQFVNVWKNVMNYIVDIEASKTRSVLKNMFHISSSILKSYESNFNTLFDVYRRKMRKERKLVFRT</sequence>
<feature type="transmembrane region" description="Helical" evidence="2">
    <location>
        <begin position="608"/>
        <end position="627"/>
    </location>
</feature>
<reference evidence="5" key="3">
    <citation type="submission" date="2020-12" db="UniProtKB">
        <authorList>
            <consortium name="WormBaseParasite"/>
        </authorList>
    </citation>
    <scope>IDENTIFICATION</scope>
</reference>
<dbReference type="GeneID" id="36384656"/>
<reference evidence="4" key="1">
    <citation type="submission" date="2014-09" db="EMBL/GenBank/DDBJ databases">
        <authorList>
            <person name="Martin A.A."/>
        </authorList>
    </citation>
    <scope>NUCLEOTIDE SEQUENCE</scope>
    <source>
        <strain evidence="4">ED321</strain>
    </source>
</reference>
<evidence type="ECO:0000313" key="6">
    <source>
        <dbReference type="WormBase" id="SRAE_X000158900"/>
    </source>
</evidence>
<feature type="region of interest" description="Disordered" evidence="1">
    <location>
        <begin position="23"/>
        <end position="139"/>
    </location>
</feature>
<reference evidence="3" key="2">
    <citation type="submission" date="2014-09" db="EMBL/GenBank/DDBJ databases">
        <authorList>
            <person name="Aslett A.Martin."/>
        </authorList>
    </citation>
    <scope>NUCLEOTIDE SEQUENCE</scope>
    <source>
        <strain evidence="3">ED321 Heterogonic</strain>
    </source>
</reference>
<evidence type="ECO:0000313" key="4">
    <source>
        <dbReference type="Proteomes" id="UP000035682"/>
    </source>
</evidence>
<keyword evidence="2" id="KW-1133">Transmembrane helix</keyword>
<dbReference type="RefSeq" id="XP_024499056.1">
    <property type="nucleotide sequence ID" value="XM_024650673.1"/>
</dbReference>
<dbReference type="CTD" id="36384656"/>
<evidence type="ECO:0000256" key="1">
    <source>
        <dbReference type="SAM" id="MobiDB-lite"/>
    </source>
</evidence>
<keyword evidence="2" id="KW-0472">Membrane</keyword>
<keyword evidence="4" id="KW-1185">Reference proteome</keyword>
<dbReference type="WBParaSite" id="SRAE_X000158900.1">
    <property type="protein sequence ID" value="SRAE_X000158900.1"/>
    <property type="gene ID" value="WBGene00267162"/>
</dbReference>
<feature type="transmembrane region" description="Helical" evidence="2">
    <location>
        <begin position="699"/>
        <end position="723"/>
    </location>
</feature>
<organism evidence="3">
    <name type="scientific">Strongyloides ratti</name>
    <name type="common">Parasitic roundworm</name>
    <dbReference type="NCBI Taxonomy" id="34506"/>
    <lineage>
        <taxon>Eukaryota</taxon>
        <taxon>Metazoa</taxon>
        <taxon>Ecdysozoa</taxon>
        <taxon>Nematoda</taxon>
        <taxon>Chromadorea</taxon>
        <taxon>Rhabditida</taxon>
        <taxon>Tylenchina</taxon>
        <taxon>Panagrolaimomorpha</taxon>
        <taxon>Strongyloidoidea</taxon>
        <taxon>Strongyloididae</taxon>
        <taxon>Strongyloides</taxon>
    </lineage>
</organism>
<name>A0A090KVF2_STRRB</name>
<evidence type="ECO:0000313" key="3">
    <source>
        <dbReference type="EMBL" id="CEF59845.1"/>
    </source>
</evidence>
<dbReference type="EMBL" id="LN609396">
    <property type="protein sequence ID" value="CEF59845.1"/>
    <property type="molecule type" value="Genomic_DNA"/>
</dbReference>
<evidence type="ECO:0000256" key="2">
    <source>
        <dbReference type="SAM" id="Phobius"/>
    </source>
</evidence>
<dbReference type="WormBase" id="SRAE_X000158900">
    <property type="protein sequence ID" value="SRP08092"/>
    <property type="gene ID" value="WBGene00267162"/>
</dbReference>
<dbReference type="Proteomes" id="UP000035682">
    <property type="component" value="Unplaced"/>
</dbReference>
<protein>
    <submittedName>
        <fullName evidence="3 5">Uncharacterized protein</fullName>
    </submittedName>
</protein>